<dbReference type="InterPro" id="IPR036390">
    <property type="entry name" value="WH_DNA-bd_sf"/>
</dbReference>
<dbReference type="Pfam" id="PF00126">
    <property type="entry name" value="HTH_1"/>
    <property type="match status" value="1"/>
</dbReference>
<dbReference type="Gene3D" id="1.10.10.10">
    <property type="entry name" value="Winged helix-like DNA-binding domain superfamily/Winged helix DNA-binding domain"/>
    <property type="match status" value="1"/>
</dbReference>
<dbReference type="EMBL" id="BAABIL010000328">
    <property type="protein sequence ID" value="GAA4982002.1"/>
    <property type="molecule type" value="Genomic_DNA"/>
</dbReference>
<dbReference type="InterPro" id="IPR005119">
    <property type="entry name" value="LysR_subst-bd"/>
</dbReference>
<keyword evidence="2" id="KW-0805">Transcription regulation</keyword>
<dbReference type="SUPFAM" id="SSF53850">
    <property type="entry name" value="Periplasmic binding protein-like II"/>
    <property type="match status" value="1"/>
</dbReference>
<dbReference type="InterPro" id="IPR058163">
    <property type="entry name" value="LysR-type_TF_proteobact-type"/>
</dbReference>
<evidence type="ECO:0000313" key="7">
    <source>
        <dbReference type="Proteomes" id="UP001501195"/>
    </source>
</evidence>
<evidence type="ECO:0000256" key="1">
    <source>
        <dbReference type="ARBA" id="ARBA00009437"/>
    </source>
</evidence>
<evidence type="ECO:0000313" key="6">
    <source>
        <dbReference type="EMBL" id="GAA4982002.1"/>
    </source>
</evidence>
<evidence type="ECO:0000256" key="4">
    <source>
        <dbReference type="ARBA" id="ARBA00023163"/>
    </source>
</evidence>
<comment type="similarity">
    <text evidence="1">Belongs to the LysR transcriptional regulatory family.</text>
</comment>
<organism evidence="6 7">
    <name type="scientific">Kineococcus glutinatus</name>
    <dbReference type="NCBI Taxonomy" id="1070872"/>
    <lineage>
        <taxon>Bacteria</taxon>
        <taxon>Bacillati</taxon>
        <taxon>Actinomycetota</taxon>
        <taxon>Actinomycetes</taxon>
        <taxon>Kineosporiales</taxon>
        <taxon>Kineosporiaceae</taxon>
        <taxon>Kineococcus</taxon>
    </lineage>
</organism>
<dbReference type="InterPro" id="IPR000847">
    <property type="entry name" value="LysR_HTH_N"/>
</dbReference>
<dbReference type="PANTHER" id="PTHR30537">
    <property type="entry name" value="HTH-TYPE TRANSCRIPTIONAL REGULATOR"/>
    <property type="match status" value="1"/>
</dbReference>
<reference evidence="7" key="1">
    <citation type="journal article" date="2019" name="Int. J. Syst. Evol. Microbiol.">
        <title>The Global Catalogue of Microorganisms (GCM) 10K type strain sequencing project: providing services to taxonomists for standard genome sequencing and annotation.</title>
        <authorList>
            <consortium name="The Broad Institute Genomics Platform"/>
            <consortium name="The Broad Institute Genome Sequencing Center for Infectious Disease"/>
            <person name="Wu L."/>
            <person name="Ma J."/>
        </authorList>
    </citation>
    <scope>NUCLEOTIDE SEQUENCE [LARGE SCALE GENOMIC DNA]</scope>
    <source>
        <strain evidence="7">JCM 18126</strain>
    </source>
</reference>
<dbReference type="SUPFAM" id="SSF46785">
    <property type="entry name" value="Winged helix' DNA-binding domain"/>
    <property type="match status" value="1"/>
</dbReference>
<dbReference type="RefSeq" id="WP_345712638.1">
    <property type="nucleotide sequence ID" value="NZ_BAABIL010000328.1"/>
</dbReference>
<feature type="domain" description="HTH lysR-type" evidence="5">
    <location>
        <begin position="1"/>
        <end position="60"/>
    </location>
</feature>
<proteinExistence type="inferred from homology"/>
<dbReference type="InterPro" id="IPR036388">
    <property type="entry name" value="WH-like_DNA-bd_sf"/>
</dbReference>
<evidence type="ECO:0000259" key="5">
    <source>
        <dbReference type="PROSITE" id="PS50931"/>
    </source>
</evidence>
<evidence type="ECO:0000256" key="3">
    <source>
        <dbReference type="ARBA" id="ARBA00023125"/>
    </source>
</evidence>
<dbReference type="PANTHER" id="PTHR30537:SF3">
    <property type="entry name" value="TRANSCRIPTIONAL REGULATORY PROTEIN"/>
    <property type="match status" value="1"/>
</dbReference>
<accession>A0ABP9HY73</accession>
<comment type="caution">
    <text evidence="6">The sequence shown here is derived from an EMBL/GenBank/DDBJ whole genome shotgun (WGS) entry which is preliminary data.</text>
</comment>
<dbReference type="PROSITE" id="PS50931">
    <property type="entry name" value="HTH_LYSR"/>
    <property type="match status" value="1"/>
</dbReference>
<keyword evidence="7" id="KW-1185">Reference proteome</keyword>
<protein>
    <submittedName>
        <fullName evidence="6">LysR family transcriptional regulator</fullName>
    </submittedName>
</protein>
<evidence type="ECO:0000256" key="2">
    <source>
        <dbReference type="ARBA" id="ARBA00023015"/>
    </source>
</evidence>
<sequence>MELSADDLRVFLALARHGRLVQAAAALGVDHTTVGRRITAMERAAGHRLFDRTAAGWVPTAAGRALLEPAASVEAAVQDATQRLGRRGSALSGTVRVLAPDGFGTFVLAPGLGPFVRANPDLVVEIVTATAHLPPASREFDVAVTLEAPSSARVARRHLTDYLLRLYATEEYLAANPPVRLPEDLAAHTLIHYVDALLDVPPLRVLADLLRRPPAVQSTNFVVQWQAAAAGVGIAPLPQYVARTDPRLVPVLPALEFRRRYWLAVPREHADLARVEAVTELLDAVVRERADDLLGPLAPVAP</sequence>
<dbReference type="Proteomes" id="UP001501195">
    <property type="component" value="Unassembled WGS sequence"/>
</dbReference>
<gene>
    <name evidence="6" type="ORF">GCM10023225_22470</name>
</gene>
<dbReference type="Pfam" id="PF03466">
    <property type="entry name" value="LysR_substrate"/>
    <property type="match status" value="1"/>
</dbReference>
<keyword evidence="3" id="KW-0238">DNA-binding</keyword>
<keyword evidence="4" id="KW-0804">Transcription</keyword>
<dbReference type="Gene3D" id="3.40.190.290">
    <property type="match status" value="1"/>
</dbReference>
<name>A0ABP9HY73_9ACTN</name>